<feature type="compositionally biased region" description="Pro residues" evidence="1">
    <location>
        <begin position="108"/>
        <end position="130"/>
    </location>
</feature>
<name>G3NMT4_GASAC</name>
<accession>G3NMT4</accession>
<protein>
    <submittedName>
        <fullName evidence="2">Uncharacterized protein</fullName>
    </submittedName>
</protein>
<evidence type="ECO:0000256" key="1">
    <source>
        <dbReference type="SAM" id="MobiDB-lite"/>
    </source>
</evidence>
<feature type="region of interest" description="Disordered" evidence="1">
    <location>
        <begin position="83"/>
        <end position="147"/>
    </location>
</feature>
<reference evidence="2" key="2">
    <citation type="submission" date="2024-04" db="UniProtKB">
        <authorList>
            <consortium name="Ensembl"/>
        </authorList>
    </citation>
    <scope>IDENTIFICATION</scope>
</reference>
<dbReference type="InParanoid" id="G3NMT4"/>
<dbReference type="AlphaFoldDB" id="G3NMT4"/>
<dbReference type="Ensembl" id="ENSGACT00000006664.1">
    <property type="protein sequence ID" value="ENSGACP00000006647.1"/>
    <property type="gene ID" value="ENSGACG00000005037.1"/>
</dbReference>
<organism evidence="2">
    <name type="scientific">Gasterosteus aculeatus</name>
    <name type="common">Three-spined stickleback</name>
    <dbReference type="NCBI Taxonomy" id="69293"/>
    <lineage>
        <taxon>Eukaryota</taxon>
        <taxon>Metazoa</taxon>
        <taxon>Chordata</taxon>
        <taxon>Craniata</taxon>
        <taxon>Vertebrata</taxon>
        <taxon>Euteleostomi</taxon>
        <taxon>Actinopterygii</taxon>
        <taxon>Neopterygii</taxon>
        <taxon>Teleostei</taxon>
        <taxon>Neoteleostei</taxon>
        <taxon>Acanthomorphata</taxon>
        <taxon>Eupercaria</taxon>
        <taxon>Perciformes</taxon>
        <taxon>Cottioidei</taxon>
        <taxon>Gasterosteales</taxon>
        <taxon>Gasterosteidae</taxon>
        <taxon>Gasterosteus</taxon>
    </lineage>
</organism>
<sequence length="184" mass="20659">MVSTKTSPAASPWRRLQEAIWLITSADVGFEDREDRDARGTDRRPAASGRLLVRTKHACPPPRVRLICAAGTEFSLNQSVIKQEQVEPKWRPAGSKRRGSPEERLRSPAPPCSPRSPPPGRCPSRCPRPPGRASRSTAPSCSSSRTRRWHAPCRRTCTRPAAGPWGSCACSRSRRGRRWCRWRR</sequence>
<proteinExistence type="predicted"/>
<feature type="compositionally biased region" description="Low complexity" evidence="1">
    <location>
        <begin position="131"/>
        <end position="144"/>
    </location>
</feature>
<evidence type="ECO:0000313" key="2">
    <source>
        <dbReference type="Ensembl" id="ENSGACP00000006647.1"/>
    </source>
</evidence>
<reference evidence="2" key="1">
    <citation type="submission" date="2006-01" db="EMBL/GenBank/DDBJ databases">
        <authorList>
            <person name="Lindblad-Toh K."/>
            <person name="Mauceli E."/>
            <person name="Grabherr M."/>
            <person name="Chang J.L."/>
            <person name="Lander E.S."/>
        </authorList>
    </citation>
    <scope>NUCLEOTIDE SEQUENCE [LARGE SCALE GENOMIC DNA]</scope>
</reference>
<dbReference type="Bgee" id="ENSGACG00000005037">
    <property type="expression patterns" value="Expressed in zone of skin and 9 other cell types or tissues"/>
</dbReference>